<gene>
    <name evidence="1" type="ORF">H0H81_007585</name>
</gene>
<keyword evidence="2" id="KW-1185">Reference proteome</keyword>
<proteinExistence type="predicted"/>
<name>A0A9P7FWW5_9AGAR</name>
<dbReference type="Proteomes" id="UP000717328">
    <property type="component" value="Unassembled WGS sequence"/>
</dbReference>
<comment type="caution">
    <text evidence="1">The sequence shown here is derived from an EMBL/GenBank/DDBJ whole genome shotgun (WGS) entry which is preliminary data.</text>
</comment>
<dbReference type="EMBL" id="JABCKI010005916">
    <property type="protein sequence ID" value="KAG5636577.1"/>
    <property type="molecule type" value="Genomic_DNA"/>
</dbReference>
<evidence type="ECO:0000313" key="1">
    <source>
        <dbReference type="EMBL" id="KAG5636577.1"/>
    </source>
</evidence>
<reference evidence="1" key="1">
    <citation type="submission" date="2021-02" db="EMBL/GenBank/DDBJ databases">
        <authorList>
            <person name="Nieuwenhuis M."/>
            <person name="Van De Peppel L.J.J."/>
        </authorList>
    </citation>
    <scope>NUCLEOTIDE SEQUENCE</scope>
    <source>
        <strain evidence="1">D49</strain>
    </source>
</reference>
<reference evidence="1" key="2">
    <citation type="submission" date="2021-10" db="EMBL/GenBank/DDBJ databases">
        <title>Phylogenomics reveals ancestral predisposition of the termite-cultivated fungus Termitomyces towards a domesticated lifestyle.</title>
        <authorList>
            <person name="Auxier B."/>
            <person name="Grum-Grzhimaylo A."/>
            <person name="Cardenas M.E."/>
            <person name="Lodge J.D."/>
            <person name="Laessoe T."/>
            <person name="Pedersen O."/>
            <person name="Smith M.E."/>
            <person name="Kuyper T.W."/>
            <person name="Franco-Molano E.A."/>
            <person name="Baroni T.J."/>
            <person name="Aanen D.K."/>
        </authorList>
    </citation>
    <scope>NUCLEOTIDE SEQUENCE</scope>
    <source>
        <strain evidence="1">D49</strain>
    </source>
</reference>
<accession>A0A9P7FWW5</accession>
<organism evidence="1 2">
    <name type="scientific">Sphagnurus paluster</name>
    <dbReference type="NCBI Taxonomy" id="117069"/>
    <lineage>
        <taxon>Eukaryota</taxon>
        <taxon>Fungi</taxon>
        <taxon>Dikarya</taxon>
        <taxon>Basidiomycota</taxon>
        <taxon>Agaricomycotina</taxon>
        <taxon>Agaricomycetes</taxon>
        <taxon>Agaricomycetidae</taxon>
        <taxon>Agaricales</taxon>
        <taxon>Tricholomatineae</taxon>
        <taxon>Lyophyllaceae</taxon>
        <taxon>Sphagnurus</taxon>
    </lineage>
</organism>
<dbReference type="AlphaFoldDB" id="A0A9P7FWW5"/>
<protein>
    <submittedName>
        <fullName evidence="1">Uncharacterized protein</fullName>
    </submittedName>
</protein>
<dbReference type="OrthoDB" id="3051543at2759"/>
<evidence type="ECO:0000313" key="2">
    <source>
        <dbReference type="Proteomes" id="UP000717328"/>
    </source>
</evidence>
<sequence>MTFCKDKGSDWDHVDAEFKKQYPPLKNTRLVSLSKPASIKKILMEVRKFNPHWQMGSPNTLASPAPSFISQVSPNLKLHMTKTSLPIAGSSKRYPVLLENNIESDKNMTEFVTAPSATQRLPTVSKFLADLEHDLSDAYELLRSEGFGTRDRLFVFAKWNEKDLHALFKEALPRLTVPQRFILVKGLKKYDGREGKWSKVNGIK</sequence>